<gene>
    <name evidence="1" type="ORF">K457DRAFT_26132</name>
</gene>
<evidence type="ECO:0000313" key="1">
    <source>
        <dbReference type="EMBL" id="OAQ22358.1"/>
    </source>
</evidence>
<dbReference type="SMART" id="SM00368">
    <property type="entry name" value="LRR_RI"/>
    <property type="match status" value="1"/>
</dbReference>
<evidence type="ECO:0000313" key="2">
    <source>
        <dbReference type="Proteomes" id="UP000078512"/>
    </source>
</evidence>
<dbReference type="Proteomes" id="UP000078512">
    <property type="component" value="Unassembled WGS sequence"/>
</dbReference>
<proteinExistence type="predicted"/>
<protein>
    <recommendedName>
        <fullName evidence="3">RNI-like protein</fullName>
    </recommendedName>
</protein>
<organism evidence="1 2">
    <name type="scientific">Linnemannia elongata AG-77</name>
    <dbReference type="NCBI Taxonomy" id="1314771"/>
    <lineage>
        <taxon>Eukaryota</taxon>
        <taxon>Fungi</taxon>
        <taxon>Fungi incertae sedis</taxon>
        <taxon>Mucoromycota</taxon>
        <taxon>Mortierellomycotina</taxon>
        <taxon>Mortierellomycetes</taxon>
        <taxon>Mortierellales</taxon>
        <taxon>Mortierellaceae</taxon>
        <taxon>Linnemannia</taxon>
    </lineage>
</organism>
<dbReference type="EMBL" id="KV442174">
    <property type="protein sequence ID" value="OAQ22358.1"/>
    <property type="molecule type" value="Genomic_DNA"/>
</dbReference>
<dbReference type="SUPFAM" id="SSF52047">
    <property type="entry name" value="RNI-like"/>
    <property type="match status" value="1"/>
</dbReference>
<dbReference type="Gene3D" id="3.80.10.10">
    <property type="entry name" value="Ribonuclease Inhibitor"/>
    <property type="match status" value="1"/>
</dbReference>
<dbReference type="InterPro" id="IPR001611">
    <property type="entry name" value="Leu-rich_rpt"/>
</dbReference>
<dbReference type="AlphaFoldDB" id="A0A197JBF2"/>
<reference evidence="1 2" key="1">
    <citation type="submission" date="2016-05" db="EMBL/GenBank/DDBJ databases">
        <title>Genome sequencing reveals origins of a unique bacterial endosymbiosis in the earliest lineages of terrestrial Fungi.</title>
        <authorList>
            <consortium name="DOE Joint Genome Institute"/>
            <person name="Uehling J."/>
            <person name="Gryganskyi A."/>
            <person name="Hameed K."/>
            <person name="Tschaplinski T."/>
            <person name="Misztal P."/>
            <person name="Wu S."/>
            <person name="Desiro A."/>
            <person name="Vande Pol N."/>
            <person name="Du Z.-Y."/>
            <person name="Zienkiewicz A."/>
            <person name="Zienkiewicz K."/>
            <person name="Morin E."/>
            <person name="Tisserant E."/>
            <person name="Splivallo R."/>
            <person name="Hainaut M."/>
            <person name="Henrissat B."/>
            <person name="Ohm R."/>
            <person name="Kuo A."/>
            <person name="Yan J."/>
            <person name="Lipzen A."/>
            <person name="Nolan M."/>
            <person name="Labutti K."/>
            <person name="Barry K."/>
            <person name="Goldstein A."/>
            <person name="Labbe J."/>
            <person name="Schadt C."/>
            <person name="Tuskan G."/>
            <person name="Grigoriev I."/>
            <person name="Martin F."/>
            <person name="Vilgalys R."/>
            <person name="Bonito G."/>
        </authorList>
    </citation>
    <scope>NUCLEOTIDE SEQUENCE [LARGE SCALE GENOMIC DNA]</scope>
    <source>
        <strain evidence="1 2">AG-77</strain>
    </source>
</reference>
<name>A0A197JBF2_9FUNG</name>
<dbReference type="OrthoDB" id="120976at2759"/>
<evidence type="ECO:0008006" key="3">
    <source>
        <dbReference type="Google" id="ProtNLM"/>
    </source>
</evidence>
<dbReference type="InterPro" id="IPR032675">
    <property type="entry name" value="LRR_dom_sf"/>
</dbReference>
<keyword evidence="2" id="KW-1185">Reference proteome</keyword>
<dbReference type="Pfam" id="PF13516">
    <property type="entry name" value="LRR_6"/>
    <property type="match status" value="1"/>
</dbReference>
<accession>A0A197JBF2</accession>
<sequence>MKADGRSRQTLFITSSSSPQLFITSSSSPQLFITPSSSALHLRLCHVFNLIIMESIIEDIIMEEMIMDRTANYTRGEANKCLSLLRQETLQGPIKTSYSCTYGSCTAILMFSRMELASQASAESHIDFLAEHVATPYFIGFSRSGDGDLDRTNIFASLMSCELAPRSIKGKEFGILVEALKANSTLTTLDLLGNSIGDNGAQALSKALKTNSMVTISGVVITK</sequence>